<evidence type="ECO:0000313" key="1">
    <source>
        <dbReference type="EMBL" id="GAA1992901.1"/>
    </source>
</evidence>
<evidence type="ECO:0008006" key="3">
    <source>
        <dbReference type="Google" id="ProtNLM"/>
    </source>
</evidence>
<organism evidence="1 2">
    <name type="scientific">Catenulispora subtropica</name>
    <dbReference type="NCBI Taxonomy" id="450798"/>
    <lineage>
        <taxon>Bacteria</taxon>
        <taxon>Bacillati</taxon>
        <taxon>Actinomycetota</taxon>
        <taxon>Actinomycetes</taxon>
        <taxon>Catenulisporales</taxon>
        <taxon>Catenulisporaceae</taxon>
        <taxon>Catenulispora</taxon>
    </lineage>
</organism>
<protein>
    <recommendedName>
        <fullName evidence="3">Recombinase zinc beta ribbon domain-containing protein</fullName>
    </recommendedName>
</protein>
<keyword evidence="2" id="KW-1185">Reference proteome</keyword>
<dbReference type="Proteomes" id="UP001499854">
    <property type="component" value="Unassembled WGS sequence"/>
</dbReference>
<name>A0ABP5E7J5_9ACTN</name>
<accession>A0ABP5E7J5</accession>
<evidence type="ECO:0000313" key="2">
    <source>
        <dbReference type="Proteomes" id="UP001499854"/>
    </source>
</evidence>
<proteinExistence type="predicted"/>
<gene>
    <name evidence="1" type="ORF">GCM10009838_66000</name>
</gene>
<comment type="caution">
    <text evidence="1">The sequence shown here is derived from an EMBL/GenBank/DDBJ whole genome shotgun (WGS) entry which is preliminary data.</text>
</comment>
<reference evidence="2" key="1">
    <citation type="journal article" date="2019" name="Int. J. Syst. Evol. Microbiol.">
        <title>The Global Catalogue of Microorganisms (GCM) 10K type strain sequencing project: providing services to taxonomists for standard genome sequencing and annotation.</title>
        <authorList>
            <consortium name="The Broad Institute Genomics Platform"/>
            <consortium name="The Broad Institute Genome Sequencing Center for Infectious Disease"/>
            <person name="Wu L."/>
            <person name="Ma J."/>
        </authorList>
    </citation>
    <scope>NUCLEOTIDE SEQUENCE [LARGE SCALE GENOMIC DNA]</scope>
    <source>
        <strain evidence="2">JCM 16013</strain>
    </source>
</reference>
<dbReference type="EMBL" id="BAAAQM010000049">
    <property type="protein sequence ID" value="GAA1992901.1"/>
    <property type="molecule type" value="Genomic_DNA"/>
</dbReference>
<sequence>MHPALVSEADFVAVQGLRAVREDARHKYALAGLLRCVICDRAFEGHWVHNTPGYRCRHGHTSARNTDPDRQKNAYLGVGRVLVAMTTASPNTRVPAAKRVRIGGTVQGVPHSAVGCAPSGEARVDPAPGLQRLRCCLKHAKWVDHWRGGCAGRGWPCRRGRRRGGG</sequence>